<dbReference type="Gene3D" id="2.10.220.10">
    <property type="entry name" value="Hormone Receptor, Insulin-like Growth Factor Receptor 1, Chain A, domain 2"/>
    <property type="match status" value="1"/>
</dbReference>
<sequence length="134" mass="14640">LACEMDNVHRCCHPQCLAGCYGPGAHMCVACKAALYRGVCVAKCPPDTLLYLRRRCVTPEECFNSLPVGYRPTAAPVSAVDRLGLMRRTEGNISLSPPAVKKFAVHRAYRESDSVSSRKTTPSSLRFFGAGRPH</sequence>
<dbReference type="SUPFAM" id="SSF57184">
    <property type="entry name" value="Growth factor receptor domain"/>
    <property type="match status" value="1"/>
</dbReference>
<name>A0A183TU62_SCHSO</name>
<accession>A0A183TU62</accession>
<evidence type="ECO:0000313" key="2">
    <source>
        <dbReference type="WBParaSite" id="SSLN_0002075201-mRNA-1"/>
    </source>
</evidence>
<dbReference type="InterPro" id="IPR036941">
    <property type="entry name" value="Rcpt_L-dom_sf"/>
</dbReference>
<organism evidence="2">
    <name type="scientific">Schistocephalus solidus</name>
    <name type="common">Tapeworm</name>
    <dbReference type="NCBI Taxonomy" id="70667"/>
    <lineage>
        <taxon>Eukaryota</taxon>
        <taxon>Metazoa</taxon>
        <taxon>Spiralia</taxon>
        <taxon>Lophotrochozoa</taxon>
        <taxon>Platyhelminthes</taxon>
        <taxon>Cestoda</taxon>
        <taxon>Eucestoda</taxon>
        <taxon>Diphyllobothriidea</taxon>
        <taxon>Diphyllobothriidae</taxon>
        <taxon>Schistocephalus</taxon>
    </lineage>
</organism>
<dbReference type="SMART" id="SM00261">
    <property type="entry name" value="FU"/>
    <property type="match status" value="1"/>
</dbReference>
<dbReference type="InterPro" id="IPR006212">
    <property type="entry name" value="Furin_repeat"/>
</dbReference>
<dbReference type="Gene3D" id="3.80.20.20">
    <property type="entry name" value="Receptor L-domain"/>
    <property type="match status" value="1"/>
</dbReference>
<proteinExistence type="predicted"/>
<evidence type="ECO:0000259" key="1">
    <source>
        <dbReference type="Pfam" id="PF00757"/>
    </source>
</evidence>
<reference evidence="2" key="1">
    <citation type="submission" date="2016-06" db="UniProtKB">
        <authorList>
            <consortium name="WormBaseParasite"/>
        </authorList>
    </citation>
    <scope>IDENTIFICATION</scope>
</reference>
<dbReference type="AlphaFoldDB" id="A0A183TU62"/>
<protein>
    <submittedName>
        <fullName evidence="2">Furin-like domain-containing protein</fullName>
    </submittedName>
</protein>
<dbReference type="CDD" id="cd00064">
    <property type="entry name" value="FU"/>
    <property type="match status" value="1"/>
</dbReference>
<dbReference type="InterPro" id="IPR006211">
    <property type="entry name" value="Furin-like_Cys-rich_dom"/>
</dbReference>
<dbReference type="WBParaSite" id="SSLN_0002075201-mRNA-1">
    <property type="protein sequence ID" value="SSLN_0002075201-mRNA-1"/>
    <property type="gene ID" value="SSLN_0002075201"/>
</dbReference>
<dbReference type="Pfam" id="PF00757">
    <property type="entry name" value="Furin-like"/>
    <property type="match status" value="1"/>
</dbReference>
<dbReference type="InterPro" id="IPR009030">
    <property type="entry name" value="Growth_fac_rcpt_cys_sf"/>
</dbReference>
<feature type="domain" description="Furin-like cysteine-rich" evidence="1">
    <location>
        <begin position="3"/>
        <end position="65"/>
    </location>
</feature>